<feature type="transmembrane region" description="Helical" evidence="7">
    <location>
        <begin position="120"/>
        <end position="140"/>
    </location>
</feature>
<keyword evidence="6 7" id="KW-0472">Membrane</keyword>
<evidence type="ECO:0000259" key="8">
    <source>
        <dbReference type="PROSITE" id="PS50928"/>
    </source>
</evidence>
<dbReference type="GO" id="GO:0055085">
    <property type="term" value="P:transmembrane transport"/>
    <property type="evidence" value="ECO:0007669"/>
    <property type="project" value="InterPro"/>
</dbReference>
<comment type="subcellular location">
    <subcellularLocation>
        <location evidence="1 7">Cell membrane</location>
        <topology evidence="1 7">Multi-pass membrane protein</topology>
    </subcellularLocation>
</comment>
<comment type="similarity">
    <text evidence="7">Belongs to the binding-protein-dependent transport system permease family.</text>
</comment>
<dbReference type="SUPFAM" id="SSF161098">
    <property type="entry name" value="MetI-like"/>
    <property type="match status" value="1"/>
</dbReference>
<name>A0A3Q9EU61_9ACTN</name>
<dbReference type="EMBL" id="CP034539">
    <property type="protein sequence ID" value="AZQ39268.1"/>
    <property type="molecule type" value="Genomic_DNA"/>
</dbReference>
<sequence>MRDGPRTPRTRSRRPVCREAESERFSVPGGAPLASAVLGLALWWAAARVGVLGEGLVPTPWQTLRAAYAMWADGTMTTDLQASLARAGQGFAAGASTGIALGFVTGHRPRVAALVGPVMSFLRPIPAIALVPLVTAWFGIGERAKHLVIAYAVFLAVWLYVHDGVARVPADHLRAARTLGVPAWRRLIEVLLPAAALSVVAALRYGASLAFLALVAAELGGAQSGIAYRLQIDGQFLRTDHMFVGLIELRLLGLLADALISAAGRRLVHWSSS</sequence>
<evidence type="ECO:0000256" key="2">
    <source>
        <dbReference type="ARBA" id="ARBA00022448"/>
    </source>
</evidence>
<keyword evidence="10" id="KW-1185">Reference proteome</keyword>
<dbReference type="PROSITE" id="PS50928">
    <property type="entry name" value="ABC_TM1"/>
    <property type="match status" value="1"/>
</dbReference>
<feature type="transmembrane region" description="Helical" evidence="7">
    <location>
        <begin position="146"/>
        <end position="166"/>
    </location>
</feature>
<accession>A0A3Q9EU61</accession>
<dbReference type="Pfam" id="PF00528">
    <property type="entry name" value="BPD_transp_1"/>
    <property type="match status" value="1"/>
</dbReference>
<evidence type="ECO:0000256" key="7">
    <source>
        <dbReference type="RuleBase" id="RU363032"/>
    </source>
</evidence>
<protein>
    <submittedName>
        <fullName evidence="9">ABC transporter permease</fullName>
    </submittedName>
</protein>
<evidence type="ECO:0000313" key="9">
    <source>
        <dbReference type="EMBL" id="AZQ39268.1"/>
    </source>
</evidence>
<feature type="transmembrane region" description="Helical" evidence="7">
    <location>
        <begin position="211"/>
        <end position="230"/>
    </location>
</feature>
<dbReference type="Gene3D" id="1.10.3720.10">
    <property type="entry name" value="MetI-like"/>
    <property type="match status" value="1"/>
</dbReference>
<dbReference type="OrthoDB" id="9796361at2"/>
<dbReference type="KEGG" id="scya:EJ357_42370"/>
<evidence type="ECO:0000313" key="10">
    <source>
        <dbReference type="Proteomes" id="UP000280298"/>
    </source>
</evidence>
<dbReference type="AlphaFoldDB" id="A0A3Q9EU61"/>
<dbReference type="PANTHER" id="PTHR30151">
    <property type="entry name" value="ALKANE SULFONATE ABC TRANSPORTER-RELATED, MEMBRANE SUBUNIT"/>
    <property type="match status" value="1"/>
</dbReference>
<dbReference type="Proteomes" id="UP000280298">
    <property type="component" value="Chromosome"/>
</dbReference>
<dbReference type="CDD" id="cd06261">
    <property type="entry name" value="TM_PBP2"/>
    <property type="match status" value="1"/>
</dbReference>
<feature type="domain" description="ABC transmembrane type-1" evidence="8">
    <location>
        <begin position="80"/>
        <end position="260"/>
    </location>
</feature>
<evidence type="ECO:0000256" key="5">
    <source>
        <dbReference type="ARBA" id="ARBA00022989"/>
    </source>
</evidence>
<dbReference type="GO" id="GO:0005886">
    <property type="term" value="C:plasma membrane"/>
    <property type="evidence" value="ECO:0007669"/>
    <property type="project" value="UniProtKB-SubCell"/>
</dbReference>
<keyword evidence="3" id="KW-1003">Cell membrane</keyword>
<evidence type="ECO:0000256" key="3">
    <source>
        <dbReference type="ARBA" id="ARBA00022475"/>
    </source>
</evidence>
<dbReference type="InterPro" id="IPR035906">
    <property type="entry name" value="MetI-like_sf"/>
</dbReference>
<evidence type="ECO:0000256" key="1">
    <source>
        <dbReference type="ARBA" id="ARBA00004651"/>
    </source>
</evidence>
<dbReference type="PANTHER" id="PTHR30151:SF0">
    <property type="entry name" value="ABC TRANSPORTER PERMEASE PROTEIN MJ0413-RELATED"/>
    <property type="match status" value="1"/>
</dbReference>
<evidence type="ECO:0000256" key="6">
    <source>
        <dbReference type="ARBA" id="ARBA00023136"/>
    </source>
</evidence>
<keyword evidence="2 7" id="KW-0813">Transport</keyword>
<gene>
    <name evidence="9" type="ORF">EJ357_42370</name>
</gene>
<organism evidence="9 10">
    <name type="scientific">Streptomyces cyaneochromogenes</name>
    <dbReference type="NCBI Taxonomy" id="2496836"/>
    <lineage>
        <taxon>Bacteria</taxon>
        <taxon>Bacillati</taxon>
        <taxon>Actinomycetota</taxon>
        <taxon>Actinomycetes</taxon>
        <taxon>Kitasatosporales</taxon>
        <taxon>Streptomycetaceae</taxon>
        <taxon>Streptomyces</taxon>
    </lineage>
</organism>
<evidence type="ECO:0000256" key="4">
    <source>
        <dbReference type="ARBA" id="ARBA00022692"/>
    </source>
</evidence>
<proteinExistence type="inferred from homology"/>
<keyword evidence="5 7" id="KW-1133">Transmembrane helix</keyword>
<dbReference type="InterPro" id="IPR000515">
    <property type="entry name" value="MetI-like"/>
</dbReference>
<reference evidence="9 10" key="1">
    <citation type="journal article" date="2019" name="Int. J. Syst. Evol. Microbiol.">
        <title>Streptomyces cyaneochromogenes sp. nov., a blue pigment-producing actinomycete from manganese-contaminated soil.</title>
        <authorList>
            <person name="Tang X."/>
            <person name="Zhao J."/>
            <person name="Li K."/>
            <person name="Chen Z."/>
            <person name="Sun Y."/>
            <person name="Gao J."/>
        </authorList>
    </citation>
    <scope>NUCLEOTIDE SEQUENCE [LARGE SCALE GENOMIC DNA]</scope>
    <source>
        <strain evidence="9 10">MK-45</strain>
    </source>
</reference>
<keyword evidence="4 7" id="KW-0812">Transmembrane</keyword>